<organism evidence="1 2">
    <name type="scientific">Trifolium medium</name>
    <dbReference type="NCBI Taxonomy" id="97028"/>
    <lineage>
        <taxon>Eukaryota</taxon>
        <taxon>Viridiplantae</taxon>
        <taxon>Streptophyta</taxon>
        <taxon>Embryophyta</taxon>
        <taxon>Tracheophyta</taxon>
        <taxon>Spermatophyta</taxon>
        <taxon>Magnoliopsida</taxon>
        <taxon>eudicotyledons</taxon>
        <taxon>Gunneridae</taxon>
        <taxon>Pentapetalae</taxon>
        <taxon>rosids</taxon>
        <taxon>fabids</taxon>
        <taxon>Fabales</taxon>
        <taxon>Fabaceae</taxon>
        <taxon>Papilionoideae</taxon>
        <taxon>50 kb inversion clade</taxon>
        <taxon>NPAAA clade</taxon>
        <taxon>Hologalegina</taxon>
        <taxon>IRL clade</taxon>
        <taxon>Trifolieae</taxon>
        <taxon>Trifolium</taxon>
    </lineage>
</organism>
<name>A0A392P8F1_9FABA</name>
<protein>
    <submittedName>
        <fullName evidence="1">Uncharacterized protein</fullName>
    </submittedName>
</protein>
<proteinExistence type="predicted"/>
<sequence>MEEYILEGCGTNACDGVSPFGGVCPYDCVSPFDGAARGDGATDLNNFFGLLQSDSSNKIPGRQNPQSP</sequence>
<dbReference type="EMBL" id="LXQA010067520">
    <property type="protein sequence ID" value="MCI08027.1"/>
    <property type="molecule type" value="Genomic_DNA"/>
</dbReference>
<evidence type="ECO:0000313" key="1">
    <source>
        <dbReference type="EMBL" id="MCI08027.1"/>
    </source>
</evidence>
<dbReference type="Proteomes" id="UP000265520">
    <property type="component" value="Unassembled WGS sequence"/>
</dbReference>
<comment type="caution">
    <text evidence="1">The sequence shown here is derived from an EMBL/GenBank/DDBJ whole genome shotgun (WGS) entry which is preliminary data.</text>
</comment>
<dbReference type="AlphaFoldDB" id="A0A392P8F1"/>
<reference evidence="1 2" key="1">
    <citation type="journal article" date="2018" name="Front. Plant Sci.">
        <title>Red Clover (Trifolium pratense) and Zigzag Clover (T. medium) - A Picture of Genomic Similarities and Differences.</title>
        <authorList>
            <person name="Dluhosova J."/>
            <person name="Istvanek J."/>
            <person name="Nedelnik J."/>
            <person name="Repkova J."/>
        </authorList>
    </citation>
    <scope>NUCLEOTIDE SEQUENCE [LARGE SCALE GENOMIC DNA]</scope>
    <source>
        <strain evidence="2">cv. 10/8</strain>
        <tissue evidence="1">Leaf</tissue>
    </source>
</reference>
<accession>A0A392P8F1</accession>
<keyword evidence="2" id="KW-1185">Reference proteome</keyword>
<evidence type="ECO:0000313" key="2">
    <source>
        <dbReference type="Proteomes" id="UP000265520"/>
    </source>
</evidence>